<dbReference type="InParanoid" id="A0A2J7QD06"/>
<dbReference type="InterPro" id="IPR022048">
    <property type="entry name" value="Envelope_fusion-like"/>
</dbReference>
<evidence type="ECO:0000313" key="1">
    <source>
        <dbReference type="EMBL" id="PNF26464.1"/>
    </source>
</evidence>
<dbReference type="AlphaFoldDB" id="A0A2J7QD06"/>
<sequence length="130" mass="15392">DYTVEKYEGSPGIYYQNKGQMNLYNTQWSVVVYVNLKKIDTQSQGIEQYIKHVNKLCQELGVQNWTDCHHFQEIADDKLERIKKTEELLLDISMKSEKKRGIFNFISHISKILFGTMDNDDAEYYNEQIK</sequence>
<proteinExistence type="predicted"/>
<keyword evidence="2" id="KW-1185">Reference proteome</keyword>
<name>A0A2J7QD06_9NEOP</name>
<comment type="caution">
    <text evidence="1">The sequence shown here is derived from an EMBL/GenBank/DDBJ whole genome shotgun (WGS) entry which is preliminary data.</text>
</comment>
<gene>
    <name evidence="1" type="ORF">B7P43_G15376</name>
</gene>
<dbReference type="OrthoDB" id="6624493at2759"/>
<evidence type="ECO:0000313" key="2">
    <source>
        <dbReference type="Proteomes" id="UP000235965"/>
    </source>
</evidence>
<dbReference type="Pfam" id="PF12259">
    <property type="entry name" value="Baculo_F"/>
    <property type="match status" value="1"/>
</dbReference>
<dbReference type="Proteomes" id="UP000235965">
    <property type="component" value="Unassembled WGS sequence"/>
</dbReference>
<organism evidence="1 2">
    <name type="scientific">Cryptotermes secundus</name>
    <dbReference type="NCBI Taxonomy" id="105785"/>
    <lineage>
        <taxon>Eukaryota</taxon>
        <taxon>Metazoa</taxon>
        <taxon>Ecdysozoa</taxon>
        <taxon>Arthropoda</taxon>
        <taxon>Hexapoda</taxon>
        <taxon>Insecta</taxon>
        <taxon>Pterygota</taxon>
        <taxon>Neoptera</taxon>
        <taxon>Polyneoptera</taxon>
        <taxon>Dictyoptera</taxon>
        <taxon>Blattodea</taxon>
        <taxon>Blattoidea</taxon>
        <taxon>Termitoidae</taxon>
        <taxon>Kalotermitidae</taxon>
        <taxon>Cryptotermitinae</taxon>
        <taxon>Cryptotermes</taxon>
    </lineage>
</organism>
<reference evidence="1 2" key="1">
    <citation type="submission" date="2017-12" db="EMBL/GenBank/DDBJ databases">
        <title>Hemimetabolous genomes reveal molecular basis of termite eusociality.</title>
        <authorList>
            <person name="Harrison M.C."/>
            <person name="Jongepier E."/>
            <person name="Robertson H.M."/>
            <person name="Arning N."/>
            <person name="Bitard-Feildel T."/>
            <person name="Chao H."/>
            <person name="Childers C.P."/>
            <person name="Dinh H."/>
            <person name="Doddapaneni H."/>
            <person name="Dugan S."/>
            <person name="Gowin J."/>
            <person name="Greiner C."/>
            <person name="Han Y."/>
            <person name="Hu H."/>
            <person name="Hughes D.S.T."/>
            <person name="Huylmans A.-K."/>
            <person name="Kemena C."/>
            <person name="Kremer L.P.M."/>
            <person name="Lee S.L."/>
            <person name="Lopez-Ezquerra A."/>
            <person name="Mallet L."/>
            <person name="Monroy-Kuhn J.M."/>
            <person name="Moser A."/>
            <person name="Murali S.C."/>
            <person name="Muzny D.M."/>
            <person name="Otani S."/>
            <person name="Piulachs M.-D."/>
            <person name="Poelchau M."/>
            <person name="Qu J."/>
            <person name="Schaub F."/>
            <person name="Wada-Katsumata A."/>
            <person name="Worley K.C."/>
            <person name="Xie Q."/>
            <person name="Ylla G."/>
            <person name="Poulsen M."/>
            <person name="Gibbs R.A."/>
            <person name="Schal C."/>
            <person name="Richards S."/>
            <person name="Belles X."/>
            <person name="Korb J."/>
            <person name="Bornberg-Bauer E."/>
        </authorList>
    </citation>
    <scope>NUCLEOTIDE SEQUENCE [LARGE SCALE GENOMIC DNA]</scope>
    <source>
        <tissue evidence="1">Whole body</tissue>
    </source>
</reference>
<feature type="non-terminal residue" evidence="1">
    <location>
        <position position="1"/>
    </location>
</feature>
<protein>
    <submittedName>
        <fullName evidence="1">Uncharacterized protein</fullName>
    </submittedName>
</protein>
<accession>A0A2J7QD06</accession>
<dbReference type="EMBL" id="NEVH01015834">
    <property type="protein sequence ID" value="PNF26464.1"/>
    <property type="molecule type" value="Genomic_DNA"/>
</dbReference>